<evidence type="ECO:0000313" key="11">
    <source>
        <dbReference type="EMBL" id="EKR56056.1"/>
    </source>
</evidence>
<dbReference type="Proteomes" id="UP000001340">
    <property type="component" value="Unassembled WGS sequence"/>
</dbReference>
<dbReference type="InterPro" id="IPR051008">
    <property type="entry name" value="Telomere_Capping_Maintenance"/>
</dbReference>
<protein>
    <recommendedName>
        <fullName evidence="4">1-phosphatidylinositol phosphodiesterase</fullName>
        <ecNumber evidence="3">4.6.1.13</ecNumber>
    </recommendedName>
    <alternativeName>
        <fullName evidence="8">Phosphatidylinositol diacylglycerol-lyase</fullName>
    </alternativeName>
    <alternativeName>
        <fullName evidence="9">Phosphatidylinositol-specific phospholipase C</fullName>
    </alternativeName>
</protein>
<comment type="subcellular location">
    <subcellularLocation>
        <location evidence="2">Membrane</location>
    </subcellularLocation>
</comment>
<dbReference type="SMART" id="SM00148">
    <property type="entry name" value="PLCXc"/>
    <property type="match status" value="1"/>
</dbReference>
<dbReference type="InterPro" id="IPR017946">
    <property type="entry name" value="PLC-like_Pdiesterase_TIM-brl"/>
</dbReference>
<dbReference type="GO" id="GO:0008081">
    <property type="term" value="F:phosphoric diester hydrolase activity"/>
    <property type="evidence" value="ECO:0007669"/>
    <property type="project" value="InterPro"/>
</dbReference>
<keyword evidence="6" id="KW-1133">Transmembrane helix</keyword>
<dbReference type="PANTHER" id="PTHR35518:SF2">
    <property type="entry name" value="MAINTENANCE OF TELOMERE CAPPING PROTEIN 6"/>
    <property type="match status" value="1"/>
</dbReference>
<reference evidence="11 12" key="1">
    <citation type="submission" date="2012-10" db="EMBL/GenBank/DDBJ databases">
        <authorList>
            <person name="Harkins D.M."/>
            <person name="Durkin A.S."/>
            <person name="Brinkac L.M."/>
            <person name="Haft D.H."/>
            <person name="Selengut J.D."/>
            <person name="Sanka R."/>
            <person name="DePew J."/>
            <person name="Purushe J."/>
            <person name="Chanthongthip A."/>
            <person name="Lattana O."/>
            <person name="Phetsouvanh R."/>
            <person name="Newton P.N."/>
            <person name="Vinetz J.M."/>
            <person name="Sutton G.G."/>
            <person name="Nierman W.C."/>
            <person name="Fouts D.E."/>
        </authorList>
    </citation>
    <scope>NUCLEOTIDE SEQUENCE [LARGE SCALE GENOMIC DNA]</scope>
    <source>
        <strain evidence="11 12">UI 12758</strain>
    </source>
</reference>
<comment type="caution">
    <text evidence="11">The sequence shown here is derived from an EMBL/GenBank/DDBJ whole genome shotgun (WGS) entry which is preliminary data.</text>
</comment>
<sequence length="440" mass="50481">MKTILTIFISFLLLGENLYANRGAVRENPIDVLEKSPENKALTAQRKVQVNMNLPLNRALFFGTHDSYNSSAYRRNPSNQTYTITDQLRLGARYLELEVHWTTGKSGNKELLLCRGSNLNNHNGCYRYDLTFEAGLNEISQWIQKPENQNEVLILYIKDRFEGHVSEFMRTLSSKLGTLLYRHQSRDCLNQSPMVMPKLEDMVKSTNHRIFLTSNNCYSPELSDTWGYYFRKDPFVSFQPSGFRGYPDCNFSRETYHNSLVRVYNDTIARNANDRGGSFTNSNIQSMLACEVNLFGFDQFNANFAKQAVWSWDSATNQPLNREDQEHCARISVNGRWSTHHCDMNLKFACKDRNTGNWIITSNRQGPWRDGSSACLLYPQSPSDIGRYQFAAPATPYENKKLQDALISSGNSQTVWINLTKKDGDNWAPDTTLEGYFSNP</sequence>
<dbReference type="PROSITE" id="PS50007">
    <property type="entry name" value="PIPLC_X_DOMAIN"/>
    <property type="match status" value="1"/>
</dbReference>
<evidence type="ECO:0000259" key="10">
    <source>
        <dbReference type="PROSITE" id="PS50041"/>
    </source>
</evidence>
<evidence type="ECO:0000256" key="7">
    <source>
        <dbReference type="ARBA" id="ARBA00023136"/>
    </source>
</evidence>
<evidence type="ECO:0000313" key="12">
    <source>
        <dbReference type="Proteomes" id="UP000001340"/>
    </source>
</evidence>
<evidence type="ECO:0000256" key="5">
    <source>
        <dbReference type="ARBA" id="ARBA00022692"/>
    </source>
</evidence>
<evidence type="ECO:0000256" key="6">
    <source>
        <dbReference type="ARBA" id="ARBA00022989"/>
    </source>
</evidence>
<evidence type="ECO:0000256" key="2">
    <source>
        <dbReference type="ARBA" id="ARBA00004370"/>
    </source>
</evidence>
<dbReference type="Pfam" id="PF26146">
    <property type="entry name" value="PI-PLC_X"/>
    <property type="match status" value="1"/>
</dbReference>
<dbReference type="EC" id="4.6.1.13" evidence="3"/>
<dbReference type="SUPFAM" id="SSF51695">
    <property type="entry name" value="PLC-like phosphodiesterases"/>
    <property type="match status" value="1"/>
</dbReference>
<proteinExistence type="predicted"/>
<organism evidence="11 12">
    <name type="scientific">Leptospira interrogans str. UI 12758</name>
    <dbReference type="NCBI Taxonomy" id="1049938"/>
    <lineage>
        <taxon>Bacteria</taxon>
        <taxon>Pseudomonadati</taxon>
        <taxon>Spirochaetota</taxon>
        <taxon>Spirochaetia</taxon>
        <taxon>Leptospirales</taxon>
        <taxon>Leptospiraceae</taxon>
        <taxon>Leptospira</taxon>
    </lineage>
</organism>
<dbReference type="InterPro" id="IPR016187">
    <property type="entry name" value="CTDL_fold"/>
</dbReference>
<dbReference type="GO" id="GO:0004436">
    <property type="term" value="F:phosphatidylinositol diacylglycerol-lyase activity"/>
    <property type="evidence" value="ECO:0007669"/>
    <property type="project" value="UniProtKB-EC"/>
</dbReference>
<evidence type="ECO:0000256" key="4">
    <source>
        <dbReference type="ARBA" id="ARBA00019758"/>
    </source>
</evidence>
<comment type="catalytic activity">
    <reaction evidence="1">
        <text>a 1,2-diacyl-sn-glycero-3-phospho-(1D-myo-inositol) = 1D-myo-inositol 1,2-cyclic phosphate + a 1,2-diacyl-sn-glycerol</text>
        <dbReference type="Rhea" id="RHEA:17093"/>
        <dbReference type="ChEBI" id="CHEBI:17815"/>
        <dbReference type="ChEBI" id="CHEBI:57880"/>
        <dbReference type="ChEBI" id="CHEBI:58484"/>
        <dbReference type="EC" id="4.6.1.13"/>
    </reaction>
</comment>
<name>A0A0E2D7R7_LEPIR</name>
<dbReference type="PANTHER" id="PTHR35518">
    <property type="entry name" value="MAINTENANCE OF TELOMOERE CAPPING"/>
    <property type="match status" value="1"/>
</dbReference>
<dbReference type="InterPro" id="IPR001304">
    <property type="entry name" value="C-type_lectin-like"/>
</dbReference>
<keyword evidence="5" id="KW-0812">Transmembrane</keyword>
<keyword evidence="7" id="KW-0472">Membrane</keyword>
<evidence type="ECO:0000256" key="9">
    <source>
        <dbReference type="ARBA" id="ARBA00030782"/>
    </source>
</evidence>
<accession>A0A0E2D7R7</accession>
<dbReference type="EMBL" id="AHNR02000023">
    <property type="protein sequence ID" value="EKR56056.1"/>
    <property type="molecule type" value="Genomic_DNA"/>
</dbReference>
<dbReference type="Gene3D" id="3.20.20.190">
    <property type="entry name" value="Phosphatidylinositol (PI) phosphodiesterase"/>
    <property type="match status" value="1"/>
</dbReference>
<dbReference type="RefSeq" id="WP_000849243.1">
    <property type="nucleotide sequence ID" value="NZ_AHNR02000023.1"/>
</dbReference>
<dbReference type="InterPro" id="IPR000909">
    <property type="entry name" value="PLipase_C_PInositol-sp_X_dom"/>
</dbReference>
<gene>
    <name evidence="11" type="ORF">LEP1GSC105_4672</name>
</gene>
<evidence type="ECO:0000256" key="1">
    <source>
        <dbReference type="ARBA" id="ARBA00001316"/>
    </source>
</evidence>
<dbReference type="AlphaFoldDB" id="A0A0E2D7R7"/>
<dbReference type="GO" id="GO:0006629">
    <property type="term" value="P:lipid metabolic process"/>
    <property type="evidence" value="ECO:0007669"/>
    <property type="project" value="InterPro"/>
</dbReference>
<feature type="domain" description="C-type lectin" evidence="10">
    <location>
        <begin position="311"/>
        <end position="351"/>
    </location>
</feature>
<dbReference type="PROSITE" id="PS50041">
    <property type="entry name" value="C_TYPE_LECTIN_2"/>
    <property type="match status" value="1"/>
</dbReference>
<dbReference type="SUPFAM" id="SSF56436">
    <property type="entry name" value="C-type lectin-like"/>
    <property type="match status" value="1"/>
</dbReference>
<evidence type="ECO:0000256" key="3">
    <source>
        <dbReference type="ARBA" id="ARBA00012581"/>
    </source>
</evidence>
<evidence type="ECO:0000256" key="8">
    <source>
        <dbReference type="ARBA" id="ARBA00030474"/>
    </source>
</evidence>
<dbReference type="CDD" id="cd08590">
    <property type="entry name" value="PI-PLCc_Rv2075c_like"/>
    <property type="match status" value="1"/>
</dbReference>
<dbReference type="GO" id="GO:0016020">
    <property type="term" value="C:membrane"/>
    <property type="evidence" value="ECO:0007669"/>
    <property type="project" value="UniProtKB-SubCell"/>
</dbReference>